<evidence type="ECO:0000256" key="1">
    <source>
        <dbReference type="ARBA" id="ARBA00022737"/>
    </source>
</evidence>
<dbReference type="SMART" id="SM00698">
    <property type="entry name" value="MORN"/>
    <property type="match status" value="8"/>
</dbReference>
<keyword evidence="1" id="KW-0677">Repeat</keyword>
<dbReference type="AlphaFoldDB" id="A0A0V0QKS1"/>
<dbReference type="InterPro" id="IPR003409">
    <property type="entry name" value="MORN"/>
</dbReference>
<dbReference type="OMA" id="FIFQQNG"/>
<accession>A0A0V0QKS1</accession>
<sequence length="633" mass="73978">MEITCPNHEDKFIKFICSKKECKYGHIICTQCIKDDKQHANKHKNYLFQLEDFIDVQSKMSQKFIPSLAETFKEVENRYVKYNQFCEKEVQEIEKDFAALFKVFFGFCEESKQFLIRQINEDCEDFNVEFNKVKKGFQDLAKQKKDKNIFSILFNKEEHPFDKSNPYKSIENLIKNNAPLNEMRGRCIQLSLDLDKIVGDRKNYRKNELKVSIFKQIQQDLEQFGKVVKNKMQHLFDQDEEVKSNLSQSIFILSENQENKDINQQQQQMMCLFQDQQSNISNQNFLTVPQQHFQQQQQQFNYMETPKSNSSRSTSRFFMGQSVNLTDFETCSNFSTQSKQLNMEQIKHEMSKMVNDPNLKKIQSFPQIQNQKVLEAIEVFGSSKYEKYKSFLNEIPEQGPFKYGDGSVYLGHMLNNKRYGRGKLLFQNGSLFEGYWKNDVPFGYCRYIKVDGSIYEGECQNFQANGQGTMQSLDQKYKYTGEWKNDKKQGQGTEIIQGVYEYKGQFENNQFSGQGVIKFDSGDKYTGDFKDGKITGQGNLLYSNGDKYFGEVKEGKKDGKGILILNDYGQYEGNFRDDKCNGQGIFIWPDGVIYNGNWQEGKQHGKGIQIDGEGQEKVGIWENGEWQEWVESE</sequence>
<dbReference type="PANTHER" id="PTHR43215">
    <property type="entry name" value="RADIAL SPOKE HEAD 1 HOMOLOG"/>
    <property type="match status" value="1"/>
</dbReference>
<name>A0A0V0QKS1_PSEPJ</name>
<organism evidence="2 3">
    <name type="scientific">Pseudocohnilembus persalinus</name>
    <name type="common">Ciliate</name>
    <dbReference type="NCBI Taxonomy" id="266149"/>
    <lineage>
        <taxon>Eukaryota</taxon>
        <taxon>Sar</taxon>
        <taxon>Alveolata</taxon>
        <taxon>Ciliophora</taxon>
        <taxon>Intramacronucleata</taxon>
        <taxon>Oligohymenophorea</taxon>
        <taxon>Scuticociliatia</taxon>
        <taxon>Philasterida</taxon>
        <taxon>Pseudocohnilembidae</taxon>
        <taxon>Pseudocohnilembus</taxon>
    </lineage>
</organism>
<evidence type="ECO:0008006" key="4">
    <source>
        <dbReference type="Google" id="ProtNLM"/>
    </source>
</evidence>
<dbReference type="Gene3D" id="2.20.110.10">
    <property type="entry name" value="Histone H3 K4-specific methyltransferase SET7/9 N-terminal domain"/>
    <property type="match status" value="4"/>
</dbReference>
<dbReference type="OrthoDB" id="284854at2759"/>
<evidence type="ECO:0000313" key="3">
    <source>
        <dbReference type="Proteomes" id="UP000054937"/>
    </source>
</evidence>
<dbReference type="Proteomes" id="UP000054937">
    <property type="component" value="Unassembled WGS sequence"/>
</dbReference>
<dbReference type="InParanoid" id="A0A0V0QKS1"/>
<gene>
    <name evidence="2" type="ORF">PPERSA_02243</name>
</gene>
<protein>
    <recommendedName>
        <fullName evidence="4">MORN motif</fullName>
    </recommendedName>
</protein>
<comment type="caution">
    <text evidence="2">The sequence shown here is derived from an EMBL/GenBank/DDBJ whole genome shotgun (WGS) entry which is preliminary data.</text>
</comment>
<evidence type="ECO:0000313" key="2">
    <source>
        <dbReference type="EMBL" id="KRX02753.1"/>
    </source>
</evidence>
<dbReference type="SUPFAM" id="SSF82185">
    <property type="entry name" value="Histone H3 K4-specific methyltransferase SET7/9 N-terminal domain"/>
    <property type="match status" value="2"/>
</dbReference>
<proteinExistence type="predicted"/>
<dbReference type="PANTHER" id="PTHR43215:SF14">
    <property type="entry name" value="RADIAL SPOKE HEAD 1 HOMOLOG"/>
    <property type="match status" value="1"/>
</dbReference>
<keyword evidence="3" id="KW-1185">Reference proteome</keyword>
<reference evidence="2 3" key="1">
    <citation type="journal article" date="2015" name="Sci. Rep.">
        <title>Genome of the facultative scuticociliatosis pathogen Pseudocohnilembus persalinus provides insight into its virulence through horizontal gene transfer.</title>
        <authorList>
            <person name="Xiong J."/>
            <person name="Wang G."/>
            <person name="Cheng J."/>
            <person name="Tian M."/>
            <person name="Pan X."/>
            <person name="Warren A."/>
            <person name="Jiang C."/>
            <person name="Yuan D."/>
            <person name="Miao W."/>
        </authorList>
    </citation>
    <scope>NUCLEOTIDE SEQUENCE [LARGE SCALE GENOMIC DNA]</scope>
    <source>
        <strain evidence="2">36N120E</strain>
    </source>
</reference>
<dbReference type="Pfam" id="PF02493">
    <property type="entry name" value="MORN"/>
    <property type="match status" value="8"/>
</dbReference>
<dbReference type="EMBL" id="LDAU01000152">
    <property type="protein sequence ID" value="KRX02753.1"/>
    <property type="molecule type" value="Genomic_DNA"/>
</dbReference>